<evidence type="ECO:0000256" key="2">
    <source>
        <dbReference type="ARBA" id="ARBA00023157"/>
    </source>
</evidence>
<dbReference type="InterPro" id="IPR003609">
    <property type="entry name" value="Pan_app"/>
</dbReference>
<dbReference type="PANTHER" id="PTHR24253:SF185">
    <property type="entry name" value="PEPTIDASE S1 DOMAIN-CONTAINING PROTEIN"/>
    <property type="match status" value="1"/>
</dbReference>
<proteinExistence type="predicted"/>
<reference evidence="5" key="2">
    <citation type="submission" date="2016-06" db="EMBL/GenBank/DDBJ databases">
        <title>The genome of a short-lived fish provides insights into sex chromosome evolution and the genetic control of aging.</title>
        <authorList>
            <person name="Reichwald K."/>
            <person name="Felder M."/>
            <person name="Petzold A."/>
            <person name="Koch P."/>
            <person name="Groth M."/>
            <person name="Platzer M."/>
        </authorList>
    </citation>
    <scope>NUCLEOTIDE SEQUENCE</scope>
    <source>
        <tissue evidence="5">Brain</tissue>
    </source>
</reference>
<dbReference type="PANTHER" id="PTHR24253">
    <property type="entry name" value="TRANSMEMBRANE PROTEASE SERINE"/>
    <property type="match status" value="1"/>
</dbReference>
<dbReference type="SUPFAM" id="SSF57414">
    <property type="entry name" value="Hairpin loop containing domain-like"/>
    <property type="match status" value="1"/>
</dbReference>
<reference evidence="5" key="1">
    <citation type="submission" date="2016-05" db="EMBL/GenBank/DDBJ databases">
        <authorList>
            <person name="Lavstsen T."/>
            <person name="Jespersen J.S."/>
        </authorList>
    </citation>
    <scope>NUCLEOTIDE SEQUENCE</scope>
    <source>
        <tissue evidence="5">Brain</tissue>
    </source>
</reference>
<organism evidence="5">
    <name type="scientific">Nothobranchius kuhntae</name>
    <name type="common">Beira killifish</name>
    <dbReference type="NCBI Taxonomy" id="321403"/>
    <lineage>
        <taxon>Eukaryota</taxon>
        <taxon>Metazoa</taxon>
        <taxon>Chordata</taxon>
        <taxon>Craniata</taxon>
        <taxon>Vertebrata</taxon>
        <taxon>Euteleostomi</taxon>
        <taxon>Actinopterygii</taxon>
        <taxon>Neopterygii</taxon>
        <taxon>Teleostei</taxon>
        <taxon>Neoteleostei</taxon>
        <taxon>Acanthomorphata</taxon>
        <taxon>Ovalentaria</taxon>
        <taxon>Atherinomorphae</taxon>
        <taxon>Cyprinodontiformes</taxon>
        <taxon>Nothobranchiidae</taxon>
        <taxon>Nothobranchius</taxon>
    </lineage>
</organism>
<dbReference type="CDD" id="cd01099">
    <property type="entry name" value="PAN_AP_HGF"/>
    <property type="match status" value="1"/>
</dbReference>
<dbReference type="InterPro" id="IPR001254">
    <property type="entry name" value="Trypsin_dom"/>
</dbReference>
<dbReference type="CDD" id="cd00190">
    <property type="entry name" value="Tryp_SPc"/>
    <property type="match status" value="1"/>
</dbReference>
<sequence>MWMYRLIFGLFVVSYSESRRNPLQDYLKSDGTQLVAVTPDSSHLTKSRKLSLAKCAKTCTRSKRLPFTCRSFLYDHKNRKCQWLSFDRTSSGAVSHQNLYYELYQKKDYVRECIVGTDLSEYRVWLGISDLQEDALDRSKRQEVNIAHIICGPEGSSLALLRLAKPAFPADNVHTIQLPVAGCSIPEGTICKMYGWGETKGTGHDEVLKEVNLPIVSNDRCREMHRGIFHITNTKICAGGKKNEGVCERDYGGPLVCQDGEIRVIVGVSVHGRGCARANQPGIFINVPFYTQWIYKVFKYYPNPEIA</sequence>
<protein>
    <submittedName>
        <fullName evidence="5">Hepatocyte growth factor (Hepapoietin A, scatter factor)</fullName>
    </submittedName>
</protein>
<dbReference type="SMART" id="SM00020">
    <property type="entry name" value="Tryp_SPc"/>
    <property type="match status" value="1"/>
</dbReference>
<feature type="chain" id="PRO_5008372476" evidence="3">
    <location>
        <begin position="19"/>
        <end position="307"/>
    </location>
</feature>
<dbReference type="FunFam" id="2.40.10.10:FF:000023">
    <property type="entry name" value="Hepatocyte growth factor"/>
    <property type="match status" value="1"/>
</dbReference>
<dbReference type="InterPro" id="IPR043504">
    <property type="entry name" value="Peptidase_S1_PA_chymotrypsin"/>
</dbReference>
<evidence type="ECO:0000256" key="1">
    <source>
        <dbReference type="ARBA" id="ARBA00022737"/>
    </source>
</evidence>
<accession>A0A1A8J1X1</accession>
<evidence type="ECO:0000313" key="5">
    <source>
        <dbReference type="EMBL" id="SBR03660.1"/>
    </source>
</evidence>
<keyword evidence="2" id="KW-1015">Disulfide bond</keyword>
<evidence type="ECO:0000259" key="4">
    <source>
        <dbReference type="PROSITE" id="PS50240"/>
    </source>
</evidence>
<dbReference type="InterPro" id="IPR009003">
    <property type="entry name" value="Peptidase_S1_PA"/>
</dbReference>
<dbReference type="Pfam" id="PF00024">
    <property type="entry name" value="PAN_1"/>
    <property type="match status" value="1"/>
</dbReference>
<dbReference type="Gene3D" id="2.40.10.10">
    <property type="entry name" value="Trypsin-like serine proteases"/>
    <property type="match status" value="2"/>
</dbReference>
<dbReference type="SMART" id="SM00473">
    <property type="entry name" value="PAN_AP"/>
    <property type="match status" value="1"/>
</dbReference>
<dbReference type="GO" id="GO:0006508">
    <property type="term" value="P:proteolysis"/>
    <property type="evidence" value="ECO:0007669"/>
    <property type="project" value="InterPro"/>
</dbReference>
<feature type="signal peptide" evidence="3">
    <location>
        <begin position="1"/>
        <end position="18"/>
    </location>
</feature>
<dbReference type="AlphaFoldDB" id="A0A1A8J1X1"/>
<feature type="domain" description="Peptidase S1" evidence="4">
    <location>
        <begin position="6"/>
        <end position="299"/>
    </location>
</feature>
<keyword evidence="3" id="KW-0732">Signal</keyword>
<keyword evidence="1" id="KW-0677">Repeat</keyword>
<dbReference type="Gene3D" id="3.50.4.10">
    <property type="entry name" value="Hepatocyte Growth Factor"/>
    <property type="match status" value="1"/>
</dbReference>
<gene>
    <name evidence="5" type="primary">HGF</name>
</gene>
<dbReference type="EMBL" id="HAED01017215">
    <property type="protein sequence ID" value="SBR03660.1"/>
    <property type="molecule type" value="Transcribed_RNA"/>
</dbReference>
<name>A0A1A8J1X1_NOTKU</name>
<dbReference type="SUPFAM" id="SSF50494">
    <property type="entry name" value="Trypsin-like serine proteases"/>
    <property type="match status" value="1"/>
</dbReference>
<dbReference type="Pfam" id="PF00089">
    <property type="entry name" value="Trypsin"/>
    <property type="match status" value="1"/>
</dbReference>
<evidence type="ECO:0000256" key="3">
    <source>
        <dbReference type="SAM" id="SignalP"/>
    </source>
</evidence>
<dbReference type="GO" id="GO:0004252">
    <property type="term" value="F:serine-type endopeptidase activity"/>
    <property type="evidence" value="ECO:0007669"/>
    <property type="project" value="InterPro"/>
</dbReference>
<dbReference type="PROSITE" id="PS50240">
    <property type="entry name" value="TRYPSIN_DOM"/>
    <property type="match status" value="1"/>
</dbReference>